<reference evidence="3 4" key="1">
    <citation type="submission" date="2020-07" db="EMBL/GenBank/DDBJ databases">
        <title>Huge and variable diversity of episymbiotic CPR bacteria and DPANN archaea in groundwater ecosystems.</title>
        <authorList>
            <person name="He C.Y."/>
            <person name="Keren R."/>
            <person name="Whittaker M."/>
            <person name="Farag I.F."/>
            <person name="Doudna J."/>
            <person name="Cate J.H.D."/>
            <person name="Banfield J.F."/>
        </authorList>
    </citation>
    <scope>NUCLEOTIDE SEQUENCE [LARGE SCALE GENOMIC DNA]</scope>
    <source>
        <strain evidence="3">NC_groundwater_70_Ag_B-0.1um_54_66</strain>
    </source>
</reference>
<evidence type="ECO:0000256" key="2">
    <source>
        <dbReference type="SAM" id="SignalP"/>
    </source>
</evidence>
<proteinExistence type="predicted"/>
<keyword evidence="2" id="KW-0732">Signal</keyword>
<name>A0A7T5R0J6_9BACT</name>
<sequence length="192" mass="19353">MSNWLDKSLKATLLAAAVGAGTAAYAQEQDNAPAATAPAAVECVPQKQKAKPGVVEKIAGDTAGQVAKDATTQAGREAQKATKDALSDALGGLGGKVFGRAANGAVRDVTREAGKAVAATAQETARDAARTVQGDKAAVTCEPSAEQPNNNRARQADKPSAAEKAANTTVNDATKAATREIGKALKGLKLGF</sequence>
<feature type="signal peptide" evidence="2">
    <location>
        <begin position="1"/>
        <end position="26"/>
    </location>
</feature>
<organism evidence="3 4">
    <name type="scientific">Micavibrio aeruginosavorus</name>
    <dbReference type="NCBI Taxonomy" id="349221"/>
    <lineage>
        <taxon>Bacteria</taxon>
        <taxon>Pseudomonadati</taxon>
        <taxon>Bdellovibrionota</taxon>
        <taxon>Bdellovibrionia</taxon>
        <taxon>Bdellovibrionales</taxon>
        <taxon>Pseudobdellovibrionaceae</taxon>
        <taxon>Micavibrio</taxon>
    </lineage>
</organism>
<dbReference type="AlphaFoldDB" id="A0A7T5R0J6"/>
<feature type="region of interest" description="Disordered" evidence="1">
    <location>
        <begin position="139"/>
        <end position="170"/>
    </location>
</feature>
<gene>
    <name evidence="3" type="ORF">HYS17_06870</name>
</gene>
<feature type="chain" id="PRO_5033058799" evidence="2">
    <location>
        <begin position="27"/>
        <end position="192"/>
    </location>
</feature>
<protein>
    <submittedName>
        <fullName evidence="3">Uncharacterized protein</fullName>
    </submittedName>
</protein>
<evidence type="ECO:0000256" key="1">
    <source>
        <dbReference type="SAM" id="MobiDB-lite"/>
    </source>
</evidence>
<accession>A0A7T5R0J6</accession>
<dbReference type="EMBL" id="CP066681">
    <property type="protein sequence ID" value="QQG35280.1"/>
    <property type="molecule type" value="Genomic_DNA"/>
</dbReference>
<evidence type="ECO:0000313" key="3">
    <source>
        <dbReference type="EMBL" id="QQG35280.1"/>
    </source>
</evidence>
<evidence type="ECO:0000313" key="4">
    <source>
        <dbReference type="Proteomes" id="UP000595362"/>
    </source>
</evidence>
<dbReference type="Proteomes" id="UP000595362">
    <property type="component" value="Chromosome"/>
</dbReference>